<feature type="non-terminal residue" evidence="3">
    <location>
        <position position="1"/>
    </location>
</feature>
<accession>A0A061HY37</accession>
<proteinExistence type="predicted"/>
<dbReference type="InterPro" id="IPR036770">
    <property type="entry name" value="Ankyrin_rpt-contain_sf"/>
</dbReference>
<evidence type="ECO:0000256" key="1">
    <source>
        <dbReference type="PROSITE-ProRule" id="PRU00023"/>
    </source>
</evidence>
<name>A0A061HY37_CRIGR</name>
<reference evidence="4" key="1">
    <citation type="journal article" date="2013" name="Nat. Biotechnol.">
        <title>Chinese hamster genome sequenced from sorted chromosomes.</title>
        <authorList>
            <person name="Brinkrolf K."/>
            <person name="Rupp O."/>
            <person name="Laux H."/>
            <person name="Kollin F."/>
            <person name="Ernst W."/>
            <person name="Linke B."/>
            <person name="Kofler R."/>
            <person name="Romand S."/>
            <person name="Hesse F."/>
            <person name="Budach W.E."/>
            <person name="Galosy S."/>
            <person name="Muller D."/>
            <person name="Noll T."/>
            <person name="Wienberg J."/>
            <person name="Jostock T."/>
            <person name="Leonard M."/>
            <person name="Grillari J."/>
            <person name="Tauch A."/>
            <person name="Goesmann A."/>
            <person name="Helk B."/>
            <person name="Mott J.E."/>
            <person name="Puhler A."/>
            <person name="Borth N."/>
        </authorList>
    </citation>
    <scope>NUCLEOTIDE SEQUENCE [LARGE SCALE GENOMIC DNA]</scope>
    <source>
        <strain evidence="4">17A/GY</strain>
    </source>
</reference>
<dbReference type="Gene3D" id="1.25.40.20">
    <property type="entry name" value="Ankyrin repeat-containing domain"/>
    <property type="match status" value="1"/>
</dbReference>
<feature type="compositionally biased region" description="Low complexity" evidence="2">
    <location>
        <begin position="69"/>
        <end position="81"/>
    </location>
</feature>
<protein>
    <submittedName>
        <fullName evidence="3">B-cell lymphoma 3 protein</fullName>
    </submittedName>
</protein>
<organism evidence="3 4">
    <name type="scientific">Cricetulus griseus</name>
    <name type="common">Chinese hamster</name>
    <name type="synonym">Cricetulus barabensis griseus</name>
    <dbReference type="NCBI Taxonomy" id="10029"/>
    <lineage>
        <taxon>Eukaryota</taxon>
        <taxon>Metazoa</taxon>
        <taxon>Chordata</taxon>
        <taxon>Craniata</taxon>
        <taxon>Vertebrata</taxon>
        <taxon>Euteleostomi</taxon>
        <taxon>Mammalia</taxon>
        <taxon>Eutheria</taxon>
        <taxon>Euarchontoglires</taxon>
        <taxon>Glires</taxon>
        <taxon>Rodentia</taxon>
        <taxon>Myomorpha</taxon>
        <taxon>Muroidea</taxon>
        <taxon>Cricetidae</taxon>
        <taxon>Cricetinae</taxon>
        <taxon>Cricetulus</taxon>
    </lineage>
</organism>
<evidence type="ECO:0000313" key="4">
    <source>
        <dbReference type="Proteomes" id="UP000030759"/>
    </source>
</evidence>
<dbReference type="PROSITE" id="PS50088">
    <property type="entry name" value="ANK_REPEAT"/>
    <property type="match status" value="1"/>
</dbReference>
<keyword evidence="1" id="KW-0040">ANK repeat</keyword>
<dbReference type="Proteomes" id="UP000030759">
    <property type="component" value="Unassembled WGS sequence"/>
</dbReference>
<feature type="region of interest" description="Disordered" evidence="2">
    <location>
        <begin position="61"/>
        <end position="155"/>
    </location>
</feature>
<feature type="compositionally biased region" description="Polar residues" evidence="2">
    <location>
        <begin position="82"/>
        <end position="96"/>
    </location>
</feature>
<dbReference type="Pfam" id="PF00023">
    <property type="entry name" value="Ank"/>
    <property type="match status" value="1"/>
</dbReference>
<gene>
    <name evidence="3" type="ORF">H671_21178</name>
</gene>
<evidence type="ECO:0000256" key="2">
    <source>
        <dbReference type="SAM" id="MobiDB-lite"/>
    </source>
</evidence>
<feature type="compositionally biased region" description="Pro residues" evidence="2">
    <location>
        <begin position="144"/>
        <end position="155"/>
    </location>
</feature>
<dbReference type="PROSITE" id="PS50297">
    <property type="entry name" value="ANK_REP_REGION"/>
    <property type="match status" value="1"/>
</dbReference>
<dbReference type="PANTHER" id="PTHR24118">
    <property type="entry name" value="POTE ANKYRIN DOMAIN"/>
    <property type="match status" value="1"/>
</dbReference>
<feature type="compositionally biased region" description="Pro residues" evidence="2">
    <location>
        <begin position="105"/>
        <end position="116"/>
    </location>
</feature>
<sequence>RGANVNAQMYSGSSALHSASGRGLLPLVRTLVRNGADSGLKNCHNDTPLMVARSRRVIDILRGKASRTSSGSQPDPSPDQSATTSPESSSRLNGLQSSPNSSPSVSPPKDPPPGFPVAPQNFFLPTPSPPAFLPFPGVLRSPGQPVPPAPAPGSS</sequence>
<dbReference type="AlphaFoldDB" id="A0A061HY37"/>
<dbReference type="EMBL" id="KE687275">
    <property type="protein sequence ID" value="ERE60025.1"/>
    <property type="molecule type" value="Genomic_DNA"/>
</dbReference>
<evidence type="ECO:0000313" key="3">
    <source>
        <dbReference type="EMBL" id="ERE60025.1"/>
    </source>
</evidence>
<dbReference type="InterPro" id="IPR002110">
    <property type="entry name" value="Ankyrin_rpt"/>
</dbReference>
<feature type="repeat" description="ANK" evidence="1">
    <location>
        <begin position="11"/>
        <end position="43"/>
    </location>
</feature>
<dbReference type="SUPFAM" id="SSF48403">
    <property type="entry name" value="Ankyrin repeat"/>
    <property type="match status" value="1"/>
</dbReference>
<dbReference type="PANTHER" id="PTHR24118:SF51">
    <property type="entry name" value="B-CELL LYMPHOMA 3 PROTEIN"/>
    <property type="match status" value="1"/>
</dbReference>